<feature type="compositionally biased region" description="Basic residues" evidence="1">
    <location>
        <begin position="48"/>
        <end position="61"/>
    </location>
</feature>
<protein>
    <submittedName>
        <fullName evidence="2">Uncharacterized protein</fullName>
    </submittedName>
</protein>
<evidence type="ECO:0000313" key="2">
    <source>
        <dbReference type="EMBL" id="MFC4471820.1"/>
    </source>
</evidence>
<comment type="caution">
    <text evidence="2">The sequence shown here is derived from an EMBL/GenBank/DDBJ whole genome shotgun (WGS) entry which is preliminary data.</text>
</comment>
<evidence type="ECO:0000256" key="1">
    <source>
        <dbReference type="SAM" id="MobiDB-lite"/>
    </source>
</evidence>
<organism evidence="2 3">
    <name type="scientific">Streptomyces xiangluensis</name>
    <dbReference type="NCBI Taxonomy" id="2665720"/>
    <lineage>
        <taxon>Bacteria</taxon>
        <taxon>Bacillati</taxon>
        <taxon>Actinomycetota</taxon>
        <taxon>Actinomycetes</taxon>
        <taxon>Kitasatosporales</taxon>
        <taxon>Streptomycetaceae</taxon>
        <taxon>Streptomyces</taxon>
    </lineage>
</organism>
<dbReference type="RefSeq" id="WP_386354535.1">
    <property type="nucleotide sequence ID" value="NZ_JBHSFG010000102.1"/>
</dbReference>
<evidence type="ECO:0000313" key="3">
    <source>
        <dbReference type="Proteomes" id="UP001596012"/>
    </source>
</evidence>
<accession>A0ABV8Z6E3</accession>
<dbReference type="Proteomes" id="UP001596012">
    <property type="component" value="Unassembled WGS sequence"/>
</dbReference>
<gene>
    <name evidence="2" type="ORF">ACFPH6_46295</name>
</gene>
<reference evidence="3" key="1">
    <citation type="journal article" date="2019" name="Int. J. Syst. Evol. Microbiol.">
        <title>The Global Catalogue of Microorganisms (GCM) 10K type strain sequencing project: providing services to taxonomists for standard genome sequencing and annotation.</title>
        <authorList>
            <consortium name="The Broad Institute Genomics Platform"/>
            <consortium name="The Broad Institute Genome Sequencing Center for Infectious Disease"/>
            <person name="Wu L."/>
            <person name="Ma J."/>
        </authorList>
    </citation>
    <scope>NUCLEOTIDE SEQUENCE [LARGE SCALE GENOMIC DNA]</scope>
    <source>
        <strain evidence="3">DT43</strain>
    </source>
</reference>
<proteinExistence type="predicted"/>
<sequence length="61" mass="6768">MLEPRPVALRIAPVKIDSVLTERDNRAPAPPRGKRPPARALPAPARRVPPKARNLPRRSGY</sequence>
<dbReference type="EMBL" id="JBHSFG010000102">
    <property type="protein sequence ID" value="MFC4471820.1"/>
    <property type="molecule type" value="Genomic_DNA"/>
</dbReference>
<feature type="region of interest" description="Disordered" evidence="1">
    <location>
        <begin position="20"/>
        <end position="61"/>
    </location>
</feature>
<keyword evidence="3" id="KW-1185">Reference proteome</keyword>
<name>A0ABV8Z6E3_9ACTN</name>